<dbReference type="GO" id="GO:0051015">
    <property type="term" value="F:actin filament binding"/>
    <property type="evidence" value="ECO:0007669"/>
    <property type="project" value="TreeGrafter"/>
</dbReference>
<evidence type="ECO:0000256" key="8">
    <source>
        <dbReference type="ARBA" id="ARBA00030463"/>
    </source>
</evidence>
<dbReference type="InterPro" id="IPR033753">
    <property type="entry name" value="GCV_H/Fam206"/>
</dbReference>
<evidence type="ECO:0000256" key="3">
    <source>
        <dbReference type="ARBA" id="ARBA00004624"/>
    </source>
</evidence>
<reference evidence="10" key="2">
    <citation type="submission" date="2017-10" db="EMBL/GenBank/DDBJ databases">
        <title>Ladona fulva Genome sequencing and assembly.</title>
        <authorList>
            <person name="Murali S."/>
            <person name="Richards S."/>
            <person name="Bandaranaike D."/>
            <person name="Bellair M."/>
            <person name="Blankenburg K."/>
            <person name="Chao H."/>
            <person name="Dinh H."/>
            <person name="Doddapaneni H."/>
            <person name="Dugan-Rocha S."/>
            <person name="Elkadiri S."/>
            <person name="Gnanaolivu R."/>
            <person name="Hernandez B."/>
            <person name="Skinner E."/>
            <person name="Javaid M."/>
            <person name="Lee S."/>
            <person name="Li M."/>
            <person name="Ming W."/>
            <person name="Munidasa M."/>
            <person name="Muniz J."/>
            <person name="Nguyen L."/>
            <person name="Hughes D."/>
            <person name="Osuji N."/>
            <person name="Pu L.-L."/>
            <person name="Puazo M."/>
            <person name="Qu C."/>
            <person name="Quiroz J."/>
            <person name="Raj R."/>
            <person name="Weissenberger G."/>
            <person name="Xin Y."/>
            <person name="Zou X."/>
            <person name="Han Y."/>
            <person name="Worley K."/>
            <person name="Muzny D."/>
            <person name="Gibbs R."/>
        </authorList>
    </citation>
    <scope>NUCLEOTIDE SEQUENCE</scope>
    <source>
        <strain evidence="10">Sampled in the wild</strain>
    </source>
</reference>
<sequence length="195" mass="21929">MEKTQSDSSLPFCVPSIEDSYEKPDKYSSVTERYYTPRFAVDVSGKEGEDFCVLFHSNKICVVTLAPSHPIRKEKKGILEVNFQVSTKVDRLKNKVSGKGKRGAQLLTTNSALCLVECSDGSKYTLYSSIQGKLVEINDKLIEKPSLLVERPLSEGYIAIVLPNLQKSKQLKEELLTPESYEEFLLSKTKNVNKE</sequence>
<dbReference type="AlphaFoldDB" id="A0A8K0P4U4"/>
<comment type="subcellular location">
    <subcellularLocation>
        <location evidence="1">Cell projection</location>
        <location evidence="1">Dendrite</location>
    </subcellularLocation>
    <subcellularLocation>
        <location evidence="3">Cell projection</location>
        <location evidence="3">Growth cone</location>
    </subcellularLocation>
    <subcellularLocation>
        <location evidence="2">Nucleus speckle</location>
    </subcellularLocation>
</comment>
<evidence type="ECO:0000313" key="11">
    <source>
        <dbReference type="Proteomes" id="UP000792457"/>
    </source>
</evidence>
<dbReference type="GO" id="GO:0030425">
    <property type="term" value="C:dendrite"/>
    <property type="evidence" value="ECO:0007669"/>
    <property type="project" value="UniProtKB-SubCell"/>
</dbReference>
<dbReference type="Proteomes" id="UP000792457">
    <property type="component" value="Unassembled WGS sequence"/>
</dbReference>
<dbReference type="PANTHER" id="PTHR13651">
    <property type="entry name" value="PROTEIN ABITRAM"/>
    <property type="match status" value="1"/>
</dbReference>
<evidence type="ECO:0000256" key="7">
    <source>
        <dbReference type="ARBA" id="ARBA00023273"/>
    </source>
</evidence>
<organism evidence="10 11">
    <name type="scientific">Ladona fulva</name>
    <name type="common">Scarce chaser dragonfly</name>
    <name type="synonym">Libellula fulva</name>
    <dbReference type="NCBI Taxonomy" id="123851"/>
    <lineage>
        <taxon>Eukaryota</taxon>
        <taxon>Metazoa</taxon>
        <taxon>Ecdysozoa</taxon>
        <taxon>Arthropoda</taxon>
        <taxon>Hexapoda</taxon>
        <taxon>Insecta</taxon>
        <taxon>Pterygota</taxon>
        <taxon>Palaeoptera</taxon>
        <taxon>Odonata</taxon>
        <taxon>Epiprocta</taxon>
        <taxon>Anisoptera</taxon>
        <taxon>Libelluloidea</taxon>
        <taxon>Libellulidae</taxon>
        <taxon>Ladona</taxon>
    </lineage>
</organism>
<reference evidence="10" key="1">
    <citation type="submission" date="2013-04" db="EMBL/GenBank/DDBJ databases">
        <authorList>
            <person name="Qu J."/>
            <person name="Murali S.C."/>
            <person name="Bandaranaike D."/>
            <person name="Bellair M."/>
            <person name="Blankenburg K."/>
            <person name="Chao H."/>
            <person name="Dinh H."/>
            <person name="Doddapaneni H."/>
            <person name="Downs B."/>
            <person name="Dugan-Rocha S."/>
            <person name="Elkadiri S."/>
            <person name="Gnanaolivu R.D."/>
            <person name="Hernandez B."/>
            <person name="Javaid M."/>
            <person name="Jayaseelan J.C."/>
            <person name="Lee S."/>
            <person name="Li M."/>
            <person name="Ming W."/>
            <person name="Munidasa M."/>
            <person name="Muniz J."/>
            <person name="Nguyen L."/>
            <person name="Ongeri F."/>
            <person name="Osuji N."/>
            <person name="Pu L.-L."/>
            <person name="Puazo M."/>
            <person name="Qu C."/>
            <person name="Quiroz J."/>
            <person name="Raj R."/>
            <person name="Weissenberger G."/>
            <person name="Xin Y."/>
            <person name="Zou X."/>
            <person name="Han Y."/>
            <person name="Richards S."/>
            <person name="Worley K."/>
            <person name="Muzny D."/>
            <person name="Gibbs R."/>
        </authorList>
    </citation>
    <scope>NUCLEOTIDE SEQUENCE</scope>
    <source>
        <strain evidence="10">Sampled in the wild</strain>
    </source>
</reference>
<evidence type="ECO:0000256" key="9">
    <source>
        <dbReference type="ARBA" id="ARBA00030786"/>
    </source>
</evidence>
<keyword evidence="7" id="KW-0966">Cell projection</keyword>
<dbReference type="EMBL" id="KZ308974">
    <property type="protein sequence ID" value="KAG8235970.1"/>
    <property type="molecule type" value="Genomic_DNA"/>
</dbReference>
<name>A0A8K0P4U4_LADFU</name>
<dbReference type="GO" id="GO:0016607">
    <property type="term" value="C:nuclear speck"/>
    <property type="evidence" value="ECO:0007669"/>
    <property type="project" value="UniProtKB-SubCell"/>
</dbReference>
<dbReference type="GO" id="GO:0030027">
    <property type="term" value="C:lamellipodium"/>
    <property type="evidence" value="ECO:0007669"/>
    <property type="project" value="TreeGrafter"/>
</dbReference>
<dbReference type="Gene3D" id="2.40.50.100">
    <property type="match status" value="1"/>
</dbReference>
<gene>
    <name evidence="10" type="ORF">J437_LFUL017906</name>
</gene>
<evidence type="ECO:0000256" key="4">
    <source>
        <dbReference type="ARBA" id="ARBA00010764"/>
    </source>
</evidence>
<accession>A0A8K0P4U4</accession>
<dbReference type="GO" id="GO:0030426">
    <property type="term" value="C:growth cone"/>
    <property type="evidence" value="ECO:0007669"/>
    <property type="project" value="UniProtKB-SubCell"/>
</dbReference>
<dbReference type="GO" id="GO:0003785">
    <property type="term" value="F:actin monomer binding"/>
    <property type="evidence" value="ECO:0007669"/>
    <property type="project" value="TreeGrafter"/>
</dbReference>
<dbReference type="FunFam" id="2.40.50.100:FF:000048">
    <property type="entry name" value="Protein Abitram"/>
    <property type="match status" value="1"/>
</dbReference>
<dbReference type="GO" id="GO:0032433">
    <property type="term" value="C:filopodium tip"/>
    <property type="evidence" value="ECO:0007669"/>
    <property type="project" value="TreeGrafter"/>
</dbReference>
<comment type="similarity">
    <text evidence="4">Belongs to the ABITRAM family.</text>
</comment>
<dbReference type="GO" id="GO:0030833">
    <property type="term" value="P:regulation of actin filament polymerization"/>
    <property type="evidence" value="ECO:0007669"/>
    <property type="project" value="TreeGrafter"/>
</dbReference>
<dbReference type="GO" id="GO:0051489">
    <property type="term" value="P:regulation of filopodium assembly"/>
    <property type="evidence" value="ECO:0007669"/>
    <property type="project" value="TreeGrafter"/>
</dbReference>
<evidence type="ECO:0000256" key="6">
    <source>
        <dbReference type="ARBA" id="ARBA00023242"/>
    </source>
</evidence>
<dbReference type="PANTHER" id="PTHR13651:SF0">
    <property type="entry name" value="PROTEIN ABITRAM"/>
    <property type="match status" value="1"/>
</dbReference>
<dbReference type="InterPro" id="IPR011053">
    <property type="entry name" value="Single_hybrid_motif"/>
</dbReference>
<evidence type="ECO:0000313" key="10">
    <source>
        <dbReference type="EMBL" id="KAG8235970.1"/>
    </source>
</evidence>
<dbReference type="InterPro" id="IPR039169">
    <property type="entry name" value="Abitram"/>
</dbReference>
<keyword evidence="11" id="KW-1185">Reference proteome</keyword>
<evidence type="ECO:0000256" key="2">
    <source>
        <dbReference type="ARBA" id="ARBA00004324"/>
    </source>
</evidence>
<evidence type="ECO:0000256" key="1">
    <source>
        <dbReference type="ARBA" id="ARBA00004279"/>
    </source>
</evidence>
<proteinExistence type="inferred from homology"/>
<dbReference type="GO" id="GO:0048813">
    <property type="term" value="P:dendrite morphogenesis"/>
    <property type="evidence" value="ECO:0007669"/>
    <property type="project" value="TreeGrafter"/>
</dbReference>
<dbReference type="SUPFAM" id="SSF51230">
    <property type="entry name" value="Single hybrid motif"/>
    <property type="match status" value="1"/>
</dbReference>
<dbReference type="OrthoDB" id="48130at2759"/>
<dbReference type="Pfam" id="PF01597">
    <property type="entry name" value="GCV_H"/>
    <property type="match status" value="1"/>
</dbReference>
<evidence type="ECO:0000256" key="5">
    <source>
        <dbReference type="ARBA" id="ARBA00019325"/>
    </source>
</evidence>
<comment type="caution">
    <text evidence="10">The sequence shown here is derived from an EMBL/GenBank/DDBJ whole genome shotgun (WGS) entry which is preliminary data.</text>
</comment>
<protein>
    <recommendedName>
        <fullName evidence="5">Protein Abitram</fullName>
    </recommendedName>
    <alternativeName>
        <fullName evidence="8">Actin-binding transcription modulator</fullName>
    </alternativeName>
    <alternativeName>
        <fullName evidence="9">Protein Simiate</fullName>
    </alternativeName>
</protein>
<keyword evidence="6" id="KW-0539">Nucleus</keyword>